<dbReference type="GO" id="GO:0007165">
    <property type="term" value="P:signal transduction"/>
    <property type="evidence" value="ECO:0007669"/>
    <property type="project" value="TreeGrafter"/>
</dbReference>
<dbReference type="KEGG" id="aten:116294772"/>
<keyword evidence="2" id="KW-1185">Reference proteome</keyword>
<evidence type="ECO:0000259" key="1">
    <source>
        <dbReference type="PROSITE" id="PS50011"/>
    </source>
</evidence>
<dbReference type="GO" id="GO:0005524">
    <property type="term" value="F:ATP binding"/>
    <property type="evidence" value="ECO:0007669"/>
    <property type="project" value="InterPro"/>
</dbReference>
<dbReference type="Proteomes" id="UP000515163">
    <property type="component" value="Unplaced"/>
</dbReference>
<dbReference type="SUPFAM" id="SSF56112">
    <property type="entry name" value="Protein kinase-like (PK-like)"/>
    <property type="match status" value="1"/>
</dbReference>
<evidence type="ECO:0000313" key="3">
    <source>
        <dbReference type="RefSeq" id="XP_031558290.1"/>
    </source>
</evidence>
<dbReference type="GeneID" id="116294772"/>
<evidence type="ECO:0000313" key="2">
    <source>
        <dbReference type="Proteomes" id="UP000515163"/>
    </source>
</evidence>
<reference evidence="3" key="1">
    <citation type="submission" date="2025-08" db="UniProtKB">
        <authorList>
            <consortium name="RefSeq"/>
        </authorList>
    </citation>
    <scope>IDENTIFICATION</scope>
    <source>
        <tissue evidence="3">Tentacle</tissue>
    </source>
</reference>
<dbReference type="PANTHER" id="PTHR48011">
    <property type="entry name" value="CCR4-NOT TRANSCRIPTIONAL COMPLEX SUBUNIT CAF120-RELATED"/>
    <property type="match status" value="1"/>
</dbReference>
<name>A0A6P8I039_ACTTE</name>
<dbReference type="PROSITE" id="PS50011">
    <property type="entry name" value="PROTEIN_KINASE_DOM"/>
    <property type="match status" value="1"/>
</dbReference>
<dbReference type="AlphaFoldDB" id="A0A6P8I039"/>
<dbReference type="RefSeq" id="XP_031558290.1">
    <property type="nucleotide sequence ID" value="XM_031702430.1"/>
</dbReference>
<gene>
    <name evidence="3" type="primary">LOC116294772</name>
</gene>
<protein>
    <submittedName>
        <fullName evidence="3">Mitogen-activated protein kinase kinase kinase 3-like</fullName>
    </submittedName>
</protein>
<dbReference type="InParanoid" id="A0A6P8I039"/>
<proteinExistence type="predicted"/>
<dbReference type="Gene3D" id="1.10.510.10">
    <property type="entry name" value="Transferase(Phosphotransferase) domain 1"/>
    <property type="match status" value="1"/>
</dbReference>
<dbReference type="GO" id="GO:0004672">
    <property type="term" value="F:protein kinase activity"/>
    <property type="evidence" value="ECO:0007669"/>
    <property type="project" value="InterPro"/>
</dbReference>
<organism evidence="2 3">
    <name type="scientific">Actinia tenebrosa</name>
    <name type="common">Australian red waratah sea anemone</name>
    <dbReference type="NCBI Taxonomy" id="6105"/>
    <lineage>
        <taxon>Eukaryota</taxon>
        <taxon>Metazoa</taxon>
        <taxon>Cnidaria</taxon>
        <taxon>Anthozoa</taxon>
        <taxon>Hexacorallia</taxon>
        <taxon>Actiniaria</taxon>
        <taxon>Actiniidae</taxon>
        <taxon>Actinia</taxon>
    </lineage>
</organism>
<dbReference type="InterPro" id="IPR011009">
    <property type="entry name" value="Kinase-like_dom_sf"/>
</dbReference>
<dbReference type="OrthoDB" id="5951975at2759"/>
<dbReference type="Pfam" id="PF00069">
    <property type="entry name" value="Pkinase"/>
    <property type="match status" value="1"/>
</dbReference>
<dbReference type="InterPro" id="IPR000719">
    <property type="entry name" value="Prot_kinase_dom"/>
</dbReference>
<dbReference type="PANTHER" id="PTHR48011:SF4">
    <property type="entry name" value="MITOGEN-ACTIVATED PROTEIN KINASE KINASE KINASE 19"/>
    <property type="match status" value="1"/>
</dbReference>
<dbReference type="InterPro" id="IPR052751">
    <property type="entry name" value="Plant_MAPKKK"/>
</dbReference>
<dbReference type="SMART" id="SM00220">
    <property type="entry name" value="S_TKc"/>
    <property type="match status" value="1"/>
</dbReference>
<accession>A0A6P8I039</accession>
<feature type="domain" description="Protein kinase" evidence="1">
    <location>
        <begin position="1"/>
        <end position="185"/>
    </location>
</feature>
<sequence length="185" mass="20678">MLGIAIKSKDILLVTEFVDGESLQGVIEEEKNLTEEFRINVIVGVLVSCKHHIAKLCDFGLGKLKQHATLSVASVTIGESVLEGTLLYMAPECFLKKEHVSQESDIWSLAITFPEFLAYEDVWNEVLEGMGEDSVMEKLISIAKAKTLPNSLNKLSPAHRTHIQMCLNCNKIERPTALQLLKLEW</sequence>